<evidence type="ECO:0000256" key="1">
    <source>
        <dbReference type="SAM" id="MobiDB-lite"/>
    </source>
</evidence>
<feature type="compositionally biased region" description="Polar residues" evidence="1">
    <location>
        <begin position="189"/>
        <end position="203"/>
    </location>
</feature>
<comment type="caution">
    <text evidence="2">The sequence shown here is derived from an EMBL/GenBank/DDBJ whole genome shotgun (WGS) entry which is preliminary data.</text>
</comment>
<sequence length="408" mass="44973">MAGRQGADDTAMQAVVINSPTEQPGLELGGRGTGEQAEGDEMVIESGQKGLEKMVEIDPFQAAFDLKLMDIDPLPENTCAVPEGLPCEGEEEKGTPPRHLPAEQKLVSIADWLMTNLKAKKSPLTDDFWDKTYLDLFPMLDMSASLKNVLENGLQPGVRWTEAWHRLASIVFARFQPPHSAAAEEVGHSRTQTATANEQTGEIQTPPVLQPQAPPPDPAPPDPDENTPLDLVRKRKLRHLIEMGQDMGPLSQAAVLLLSVRKKNGKWEVGLTPVENGKIRGVTLQGWSSFWAGPQHCQSEAAAGILQMQLDTHIADFMPPGAQATASVTPDPNRISQRDVYIRCDPAKEAGLRWHTHPQLLDMQTVRIIPSETWTEQDIQRCLCALLRLGLRAGAADWDLEQLSWNRL</sequence>
<gene>
    <name evidence="2" type="ORF">CBR_g18893</name>
</gene>
<accession>A0A388KWZ8</accession>
<feature type="region of interest" description="Disordered" evidence="1">
    <location>
        <begin position="19"/>
        <end position="38"/>
    </location>
</feature>
<dbReference type="Gramene" id="GBG74483">
    <property type="protein sequence ID" value="GBG74483"/>
    <property type="gene ID" value="CBR_g18893"/>
</dbReference>
<dbReference type="Proteomes" id="UP000265515">
    <property type="component" value="Unassembled WGS sequence"/>
</dbReference>
<keyword evidence="3" id="KW-1185">Reference proteome</keyword>
<evidence type="ECO:0000313" key="2">
    <source>
        <dbReference type="EMBL" id="GBG74483.1"/>
    </source>
</evidence>
<feature type="compositionally biased region" description="Pro residues" evidence="1">
    <location>
        <begin position="208"/>
        <end position="221"/>
    </location>
</feature>
<organism evidence="2 3">
    <name type="scientific">Chara braunii</name>
    <name type="common">Braun's stonewort</name>
    <dbReference type="NCBI Taxonomy" id="69332"/>
    <lineage>
        <taxon>Eukaryota</taxon>
        <taxon>Viridiplantae</taxon>
        <taxon>Streptophyta</taxon>
        <taxon>Charophyceae</taxon>
        <taxon>Charales</taxon>
        <taxon>Characeae</taxon>
        <taxon>Chara</taxon>
    </lineage>
</organism>
<reference evidence="2 3" key="1">
    <citation type="journal article" date="2018" name="Cell">
        <title>The Chara Genome: Secondary Complexity and Implications for Plant Terrestrialization.</title>
        <authorList>
            <person name="Nishiyama T."/>
            <person name="Sakayama H."/>
            <person name="Vries J.D."/>
            <person name="Buschmann H."/>
            <person name="Saint-Marcoux D."/>
            <person name="Ullrich K.K."/>
            <person name="Haas F.B."/>
            <person name="Vanderstraeten L."/>
            <person name="Becker D."/>
            <person name="Lang D."/>
            <person name="Vosolsobe S."/>
            <person name="Rombauts S."/>
            <person name="Wilhelmsson P.K.I."/>
            <person name="Janitza P."/>
            <person name="Kern R."/>
            <person name="Heyl A."/>
            <person name="Rumpler F."/>
            <person name="Villalobos L.I.A.C."/>
            <person name="Clay J.M."/>
            <person name="Skokan R."/>
            <person name="Toyoda A."/>
            <person name="Suzuki Y."/>
            <person name="Kagoshima H."/>
            <person name="Schijlen E."/>
            <person name="Tajeshwar N."/>
            <person name="Catarino B."/>
            <person name="Hetherington A.J."/>
            <person name="Saltykova A."/>
            <person name="Bonnot C."/>
            <person name="Breuninger H."/>
            <person name="Symeonidi A."/>
            <person name="Radhakrishnan G.V."/>
            <person name="Van Nieuwerburgh F."/>
            <person name="Deforce D."/>
            <person name="Chang C."/>
            <person name="Karol K.G."/>
            <person name="Hedrich R."/>
            <person name="Ulvskov P."/>
            <person name="Glockner G."/>
            <person name="Delwiche C.F."/>
            <person name="Petrasek J."/>
            <person name="Van de Peer Y."/>
            <person name="Friml J."/>
            <person name="Beilby M."/>
            <person name="Dolan L."/>
            <person name="Kohara Y."/>
            <person name="Sugano S."/>
            <person name="Fujiyama A."/>
            <person name="Delaux P.-M."/>
            <person name="Quint M."/>
            <person name="TheiBen G."/>
            <person name="Hagemann M."/>
            <person name="Harholt J."/>
            <person name="Dunand C."/>
            <person name="Zachgo S."/>
            <person name="Langdale J."/>
            <person name="Maumus F."/>
            <person name="Straeten D.V.D."/>
            <person name="Gould S.B."/>
            <person name="Rensing S.A."/>
        </authorList>
    </citation>
    <scope>NUCLEOTIDE SEQUENCE [LARGE SCALE GENOMIC DNA]</scope>
    <source>
        <strain evidence="2 3">S276</strain>
    </source>
</reference>
<proteinExistence type="predicted"/>
<dbReference type="AlphaFoldDB" id="A0A388KWZ8"/>
<feature type="region of interest" description="Disordered" evidence="1">
    <location>
        <begin position="181"/>
        <end position="229"/>
    </location>
</feature>
<name>A0A388KWZ8_CHABU</name>
<dbReference type="EMBL" id="BFEA01000204">
    <property type="protein sequence ID" value="GBG74483.1"/>
    <property type="molecule type" value="Genomic_DNA"/>
</dbReference>
<evidence type="ECO:0000313" key="3">
    <source>
        <dbReference type="Proteomes" id="UP000265515"/>
    </source>
</evidence>
<protein>
    <submittedName>
        <fullName evidence="2">Uncharacterized protein</fullName>
    </submittedName>
</protein>